<feature type="domain" description="EGF-like" evidence="7">
    <location>
        <begin position="120"/>
        <end position="158"/>
    </location>
</feature>
<dbReference type="PROSITE" id="PS01186">
    <property type="entry name" value="EGF_2"/>
    <property type="match status" value="1"/>
</dbReference>
<keyword evidence="1 6" id="KW-0245">EGF-like domain</keyword>
<organism evidence="8 9">
    <name type="scientific">Lipotes vexillifer</name>
    <name type="common">Yangtze river dolphin</name>
    <dbReference type="NCBI Taxonomy" id="118797"/>
    <lineage>
        <taxon>Eukaryota</taxon>
        <taxon>Metazoa</taxon>
        <taxon>Chordata</taxon>
        <taxon>Craniata</taxon>
        <taxon>Vertebrata</taxon>
        <taxon>Euteleostomi</taxon>
        <taxon>Mammalia</taxon>
        <taxon>Eutheria</taxon>
        <taxon>Laurasiatheria</taxon>
        <taxon>Artiodactyla</taxon>
        <taxon>Whippomorpha</taxon>
        <taxon>Cetacea</taxon>
        <taxon>Odontoceti</taxon>
        <taxon>Lipotidae</taxon>
        <taxon>Lipotes</taxon>
    </lineage>
</organism>
<feature type="domain" description="EGF-like" evidence="7">
    <location>
        <begin position="75"/>
        <end position="118"/>
    </location>
</feature>
<keyword evidence="4 6" id="KW-1015">Disulfide bond</keyword>
<comment type="caution">
    <text evidence="6">Lacks conserved residue(s) required for the propagation of feature annotation.</text>
</comment>
<dbReference type="PROSITE" id="PS00022">
    <property type="entry name" value="EGF_1"/>
    <property type="match status" value="1"/>
</dbReference>
<keyword evidence="3" id="KW-0677">Repeat</keyword>
<proteinExistence type="predicted"/>
<dbReference type="SMART" id="SM00179">
    <property type="entry name" value="EGF_CA"/>
    <property type="match status" value="1"/>
</dbReference>
<dbReference type="PANTHER" id="PTHR12916:SF4">
    <property type="entry name" value="UNINFLATABLE, ISOFORM C"/>
    <property type="match status" value="1"/>
</dbReference>
<evidence type="ECO:0000256" key="5">
    <source>
        <dbReference type="ARBA" id="ARBA00023180"/>
    </source>
</evidence>
<dbReference type="AlphaFoldDB" id="A0A340WJV8"/>
<keyword evidence="2" id="KW-0732">Signal</keyword>
<evidence type="ECO:0000259" key="7">
    <source>
        <dbReference type="PROSITE" id="PS50026"/>
    </source>
</evidence>
<name>A0A340WJV8_LIPVE</name>
<dbReference type="SUPFAM" id="SSF57196">
    <property type="entry name" value="EGF/Laminin"/>
    <property type="match status" value="2"/>
</dbReference>
<evidence type="ECO:0000313" key="9">
    <source>
        <dbReference type="RefSeq" id="XP_007447280.1"/>
    </source>
</evidence>
<keyword evidence="5" id="KW-0325">Glycoprotein</keyword>
<evidence type="ECO:0000313" key="8">
    <source>
        <dbReference type="Proteomes" id="UP000265300"/>
    </source>
</evidence>
<dbReference type="STRING" id="118797.A0A340WJV8"/>
<evidence type="ECO:0000256" key="3">
    <source>
        <dbReference type="ARBA" id="ARBA00022737"/>
    </source>
</evidence>
<dbReference type="GO" id="GO:0005509">
    <property type="term" value="F:calcium ion binding"/>
    <property type="evidence" value="ECO:0007669"/>
    <property type="project" value="InterPro"/>
</dbReference>
<evidence type="ECO:0000256" key="2">
    <source>
        <dbReference type="ARBA" id="ARBA00022729"/>
    </source>
</evidence>
<dbReference type="KEGG" id="lve:103071790"/>
<dbReference type="GeneID" id="103071790"/>
<feature type="disulfide bond" evidence="6">
    <location>
        <begin position="108"/>
        <end position="117"/>
    </location>
</feature>
<dbReference type="RefSeq" id="XP_007447280.1">
    <property type="nucleotide sequence ID" value="XM_007447218.1"/>
</dbReference>
<feature type="disulfide bond" evidence="6">
    <location>
        <begin position="148"/>
        <end position="157"/>
    </location>
</feature>
<accession>A0A340WJV8</accession>
<dbReference type="InterPro" id="IPR000742">
    <property type="entry name" value="EGF"/>
</dbReference>
<evidence type="ECO:0000256" key="4">
    <source>
        <dbReference type="ARBA" id="ARBA00023157"/>
    </source>
</evidence>
<dbReference type="PANTHER" id="PTHR12916">
    <property type="entry name" value="CYTOCHROME C OXIDASE POLYPEPTIDE VIC-2"/>
    <property type="match status" value="1"/>
</dbReference>
<protein>
    <submittedName>
        <fullName evidence="9">Protein eyes shut homolog</fullName>
    </submittedName>
</protein>
<dbReference type="InterPro" id="IPR001881">
    <property type="entry name" value="EGF-like_Ca-bd_dom"/>
</dbReference>
<sequence length="390" mass="43823">PFCEESMEHCVSQSCCKGEISQNKSSAYILGCKEGYLNQNCETYVNECSPKPCQNVTDCIDIPTDIMCMFSPICTVKHCKQLQTPLESFPCKINATSMKYEKDYHCSCIPGFTGKNCEKVIDHCRLFTINCLNEGWCFNVIGRFRYICTPGYTRNSCQFVKNACLIHLYVCYCGAISHDICQAEVASPPQFKYVWQLKLTGSEGENREVVTGSYFFLACSCMEGAVSLNRSEALGHVCWFLREGTRKICANGYSCLIREDDKGYWCLCTSTWFCKMCLENTTDYEGSRCQQEAIYEEEINISRCSCFLGHMFRVGILNVDDCLGNQSTSVQGLCLTHLHTCSSLQRCERHICQIETEDCKSAPCKNGATGTHLLVISLANVSQDLQASIS</sequence>
<evidence type="ECO:0000256" key="1">
    <source>
        <dbReference type="ARBA" id="ARBA00022536"/>
    </source>
</evidence>
<keyword evidence="8" id="KW-1185">Reference proteome</keyword>
<gene>
    <name evidence="9" type="primary">LOC103071790</name>
</gene>
<dbReference type="InParanoid" id="A0A340WJV8"/>
<feature type="non-terminal residue" evidence="9">
    <location>
        <position position="1"/>
    </location>
</feature>
<dbReference type="Gene3D" id="2.10.25.10">
    <property type="entry name" value="Laminin"/>
    <property type="match status" value="3"/>
</dbReference>
<dbReference type="PROSITE" id="PS50026">
    <property type="entry name" value="EGF_3"/>
    <property type="match status" value="2"/>
</dbReference>
<evidence type="ECO:0000256" key="6">
    <source>
        <dbReference type="PROSITE-ProRule" id="PRU00076"/>
    </source>
</evidence>
<reference evidence="9" key="1">
    <citation type="submission" date="2025-08" db="UniProtKB">
        <authorList>
            <consortium name="RefSeq"/>
        </authorList>
    </citation>
    <scope>IDENTIFICATION</scope>
</reference>
<dbReference type="Proteomes" id="UP000265300">
    <property type="component" value="Unplaced"/>
</dbReference>